<reference evidence="1 2" key="1">
    <citation type="submission" date="2014-04" db="EMBL/GenBank/DDBJ databases">
        <title>The Genome Sequence of Thermoanaerobaculum aquaticum MP-01, The First Cultivated Group 23 Acidobacterium.</title>
        <authorList>
            <person name="Stamps B.W."/>
            <person name="Losey N.A."/>
            <person name="Lawson P.A."/>
            <person name="Stevenson B.S."/>
        </authorList>
    </citation>
    <scope>NUCLEOTIDE SEQUENCE [LARGE SCALE GENOMIC DNA]</scope>
    <source>
        <strain evidence="1 2">MP-01</strain>
    </source>
</reference>
<protein>
    <submittedName>
        <fullName evidence="1">Uncharacterized protein</fullName>
    </submittedName>
</protein>
<dbReference type="PROSITE" id="PS51257">
    <property type="entry name" value="PROKAR_LIPOPROTEIN"/>
    <property type="match status" value="1"/>
</dbReference>
<name>A0A062XYH5_9BACT</name>
<dbReference type="AlphaFoldDB" id="A0A062XYH5"/>
<dbReference type="STRING" id="1312852.EG19_07360"/>
<sequence>MGARVFRICALLLALLACGQPLVPRHLAGLSRSKLLTGRPAVELLRQMHQGRFQPPSAVVAEYGNGRLTLYLALFKSPAEAKAALEAMTEAMAHSRSFSPPRPQRDEPQRFLTVGPGGHHLFWRSENKVYWLAGEPERVFAAAGELPAPPPGVWL</sequence>
<gene>
    <name evidence="1" type="ORF">EG19_07360</name>
</gene>
<comment type="caution">
    <text evidence="1">The sequence shown here is derived from an EMBL/GenBank/DDBJ whole genome shotgun (WGS) entry which is preliminary data.</text>
</comment>
<proteinExistence type="predicted"/>
<dbReference type="RefSeq" id="WP_038050119.1">
    <property type="nucleotide sequence ID" value="NZ_JMFG01000027.1"/>
</dbReference>
<accession>A0A062XYH5</accession>
<dbReference type="Proteomes" id="UP000027284">
    <property type="component" value="Unassembled WGS sequence"/>
</dbReference>
<evidence type="ECO:0000313" key="1">
    <source>
        <dbReference type="EMBL" id="KDA53186.1"/>
    </source>
</evidence>
<organism evidence="1 2">
    <name type="scientific">Thermoanaerobaculum aquaticum</name>
    <dbReference type="NCBI Taxonomy" id="1312852"/>
    <lineage>
        <taxon>Bacteria</taxon>
        <taxon>Pseudomonadati</taxon>
        <taxon>Acidobacteriota</taxon>
        <taxon>Thermoanaerobaculia</taxon>
        <taxon>Thermoanaerobaculales</taxon>
        <taxon>Thermoanaerobaculaceae</taxon>
        <taxon>Thermoanaerobaculum</taxon>
    </lineage>
</organism>
<dbReference type="OrthoDB" id="5458897at2"/>
<dbReference type="EMBL" id="JMFG01000027">
    <property type="protein sequence ID" value="KDA53186.1"/>
    <property type="molecule type" value="Genomic_DNA"/>
</dbReference>
<evidence type="ECO:0000313" key="2">
    <source>
        <dbReference type="Proteomes" id="UP000027284"/>
    </source>
</evidence>
<keyword evidence="2" id="KW-1185">Reference proteome</keyword>